<dbReference type="CDD" id="cd04683">
    <property type="entry name" value="NUDIX_Hydrolase"/>
    <property type="match status" value="1"/>
</dbReference>
<comment type="caution">
    <text evidence="4">The sequence shown here is derived from an EMBL/GenBank/DDBJ whole genome shotgun (WGS) entry which is preliminary data.</text>
</comment>
<evidence type="ECO:0000256" key="2">
    <source>
        <dbReference type="ARBA" id="ARBA00022801"/>
    </source>
</evidence>
<feature type="domain" description="Nudix hydrolase" evidence="3">
    <location>
        <begin position="6"/>
        <end position="141"/>
    </location>
</feature>
<protein>
    <submittedName>
        <fullName evidence="4">NUDIX domain-containing protein</fullName>
    </submittedName>
</protein>
<evidence type="ECO:0000313" key="4">
    <source>
        <dbReference type="EMBL" id="MFC5950987.1"/>
    </source>
</evidence>
<sequence>MTPRYQLVPAAYVVLRRDPDEILLQLRRNTGFRDGFWATAAAGHVEKGESVLAAAVREAREELGVEIAAADLQPLSAMHRTEATGDPIDERVDFFFTCRRWTGTPRLLESAKAADLGWFRLDALPDPVVPHERAVFEALRGGGPPAITTHGF</sequence>
<dbReference type="PROSITE" id="PS00893">
    <property type="entry name" value="NUDIX_BOX"/>
    <property type="match status" value="1"/>
</dbReference>
<dbReference type="SUPFAM" id="SSF55811">
    <property type="entry name" value="Nudix"/>
    <property type="match status" value="1"/>
</dbReference>
<dbReference type="RefSeq" id="WP_379568516.1">
    <property type="nucleotide sequence ID" value="NZ_JBHSQK010000060.1"/>
</dbReference>
<gene>
    <name evidence="4" type="ORF">ACFQH9_22225</name>
</gene>
<dbReference type="PANTHER" id="PTHR43046:SF16">
    <property type="entry name" value="ADP-RIBOSE PYROPHOSPHATASE YJHB-RELATED"/>
    <property type="match status" value="1"/>
</dbReference>
<dbReference type="Proteomes" id="UP001596119">
    <property type="component" value="Unassembled WGS sequence"/>
</dbReference>
<dbReference type="PROSITE" id="PS51462">
    <property type="entry name" value="NUDIX"/>
    <property type="match status" value="1"/>
</dbReference>
<dbReference type="Gene3D" id="3.90.79.10">
    <property type="entry name" value="Nucleoside Triphosphate Pyrophosphohydrolase"/>
    <property type="match status" value="1"/>
</dbReference>
<keyword evidence="2" id="KW-0378">Hydrolase</keyword>
<dbReference type="EMBL" id="JBHSQK010000060">
    <property type="protein sequence ID" value="MFC5950987.1"/>
    <property type="molecule type" value="Genomic_DNA"/>
</dbReference>
<dbReference type="PANTHER" id="PTHR43046">
    <property type="entry name" value="GDP-MANNOSE MANNOSYL HYDROLASE"/>
    <property type="match status" value="1"/>
</dbReference>
<proteinExistence type="predicted"/>
<organism evidence="4 5">
    <name type="scientific">Pseudonocardia lutea</name>
    <dbReference type="NCBI Taxonomy" id="2172015"/>
    <lineage>
        <taxon>Bacteria</taxon>
        <taxon>Bacillati</taxon>
        <taxon>Actinomycetota</taxon>
        <taxon>Actinomycetes</taxon>
        <taxon>Pseudonocardiales</taxon>
        <taxon>Pseudonocardiaceae</taxon>
        <taxon>Pseudonocardia</taxon>
    </lineage>
</organism>
<evidence type="ECO:0000259" key="3">
    <source>
        <dbReference type="PROSITE" id="PS51462"/>
    </source>
</evidence>
<dbReference type="InterPro" id="IPR015797">
    <property type="entry name" value="NUDIX_hydrolase-like_dom_sf"/>
</dbReference>
<dbReference type="InterPro" id="IPR020084">
    <property type="entry name" value="NUDIX_hydrolase_CS"/>
</dbReference>
<dbReference type="Pfam" id="PF00293">
    <property type="entry name" value="NUDIX"/>
    <property type="match status" value="1"/>
</dbReference>
<reference evidence="5" key="1">
    <citation type="journal article" date="2019" name="Int. J. Syst. Evol. Microbiol.">
        <title>The Global Catalogue of Microorganisms (GCM) 10K type strain sequencing project: providing services to taxonomists for standard genome sequencing and annotation.</title>
        <authorList>
            <consortium name="The Broad Institute Genomics Platform"/>
            <consortium name="The Broad Institute Genome Sequencing Center for Infectious Disease"/>
            <person name="Wu L."/>
            <person name="Ma J."/>
        </authorList>
    </citation>
    <scope>NUCLEOTIDE SEQUENCE [LARGE SCALE GENOMIC DNA]</scope>
    <source>
        <strain evidence="5">CGMCC 4.7397</strain>
    </source>
</reference>
<keyword evidence="5" id="KW-1185">Reference proteome</keyword>
<name>A0ABW1IFA4_9PSEU</name>
<accession>A0ABW1IFA4</accession>
<dbReference type="InterPro" id="IPR000086">
    <property type="entry name" value="NUDIX_hydrolase_dom"/>
</dbReference>
<evidence type="ECO:0000256" key="1">
    <source>
        <dbReference type="ARBA" id="ARBA00001946"/>
    </source>
</evidence>
<evidence type="ECO:0000313" key="5">
    <source>
        <dbReference type="Proteomes" id="UP001596119"/>
    </source>
</evidence>
<comment type="cofactor">
    <cofactor evidence="1">
        <name>Mg(2+)</name>
        <dbReference type="ChEBI" id="CHEBI:18420"/>
    </cofactor>
</comment>